<comment type="caution">
    <text evidence="1">The sequence shown here is derived from an EMBL/GenBank/DDBJ whole genome shotgun (WGS) entry which is preliminary data.</text>
</comment>
<proteinExistence type="predicted"/>
<sequence>MMSSQFTDQNNKLQLCLALLELGSHRYLGKQKIGKSIKGLKQSEQQKKYSSNFENLYFLANLHLQPRKIATRRVKKVKQFQVKIATEQEKKKHHFMNKQQDQPTITENQLSAFFNRKPKPSWGERIEFLYLYNPNYIIGWQKGLANSLQRRRNDHKPSKIIIDKTILSKVAKLVCTTNSKKEYIKFYKSTSRGVEEFLKRFSYIRQTRYERKKLVFVLSQK</sequence>
<accession>A0ABQ8ZA06</accession>
<evidence type="ECO:0000313" key="2">
    <source>
        <dbReference type="Proteomes" id="UP001150062"/>
    </source>
</evidence>
<gene>
    <name evidence="1" type="ORF">M0813_13130</name>
</gene>
<dbReference type="Proteomes" id="UP001150062">
    <property type="component" value="Unassembled WGS sequence"/>
</dbReference>
<organism evidence="1 2">
    <name type="scientific">Anaeramoeba flamelloides</name>
    <dbReference type="NCBI Taxonomy" id="1746091"/>
    <lineage>
        <taxon>Eukaryota</taxon>
        <taxon>Metamonada</taxon>
        <taxon>Anaeramoebidae</taxon>
        <taxon>Anaeramoeba</taxon>
    </lineage>
</organism>
<protein>
    <submittedName>
        <fullName evidence="1">Uncharacterized protein</fullName>
    </submittedName>
</protein>
<reference evidence="1" key="1">
    <citation type="submission" date="2022-08" db="EMBL/GenBank/DDBJ databases">
        <title>Novel sulfate-reducing endosymbionts in the free-living metamonad Anaeramoeba.</title>
        <authorList>
            <person name="Jerlstrom-Hultqvist J."/>
            <person name="Cepicka I."/>
            <person name="Gallot-Lavallee L."/>
            <person name="Salas-Leiva D."/>
            <person name="Curtis B.A."/>
            <person name="Zahonova K."/>
            <person name="Pipaliya S."/>
            <person name="Dacks J."/>
            <person name="Roger A.J."/>
        </authorList>
    </citation>
    <scope>NUCLEOTIDE SEQUENCE</scope>
    <source>
        <strain evidence="1">Schooner1</strain>
    </source>
</reference>
<keyword evidence="2" id="KW-1185">Reference proteome</keyword>
<evidence type="ECO:0000313" key="1">
    <source>
        <dbReference type="EMBL" id="KAJ6253715.1"/>
    </source>
</evidence>
<dbReference type="EMBL" id="JAOAOG010000028">
    <property type="protein sequence ID" value="KAJ6253715.1"/>
    <property type="molecule type" value="Genomic_DNA"/>
</dbReference>
<name>A0ABQ8ZA06_9EUKA</name>